<gene>
    <name evidence="3" type="ORF">WMO44_05695</name>
</gene>
<evidence type="ECO:0000259" key="1">
    <source>
        <dbReference type="Pfam" id="PF13304"/>
    </source>
</evidence>
<proteinExistence type="predicted"/>
<dbReference type="EMBL" id="JBBMEO010000005">
    <property type="protein sequence ID" value="MEQ2361644.1"/>
    <property type="molecule type" value="Genomic_DNA"/>
</dbReference>
<dbReference type="Pfam" id="PF13476">
    <property type="entry name" value="AAA_23"/>
    <property type="match status" value="1"/>
</dbReference>
<comment type="caution">
    <text evidence="3">The sequence shown here is derived from an EMBL/GenBank/DDBJ whole genome shotgun (WGS) entry which is preliminary data.</text>
</comment>
<dbReference type="InterPro" id="IPR051396">
    <property type="entry name" value="Bact_Antivir_Def_Nuclease"/>
</dbReference>
<sequence length="458" mass="51718">MIGDYAHHRVLGLSIRMKSGFWKEAAMRIDNLTLKNFRNFENAEIPLNPKMNIVIGNNGSGKSSLLMGALTAASTFFLGIDYASPRSIKAEDVRHVAYETNKIYQQREVYPVEVSCQGVVNGSACTWSRSLSGPKSNTTYGAASDLKKIASELQKEAALPSSQTVLPLIAYYGTGRLWAQKQAKQKEKQKLKSRFEGYQDCIAEQATDKQLMEWFSDMTLLVSQEGPIPQVSAVQRALECCFADLIDHDETQRVKVEYRQRYRAIVVEYVNRNGEHELHPMSEMSDGYRSVLNMVADIAHRMAVLNPQLGDSVLETPGIIIIDEIELHLHPGWQKRILNDLTTVFPNIQFIVSTHSPEVITSYKDANLILLKHEGSATQIDSAYGKDVNTVLRSILLVGDRPIEIEKLFDKFSELLHKEDYAKAKEVLENLEQILGYDDPSVYEARSSLEIEQMEWPE</sequence>
<feature type="domain" description="ATPase AAA-type core" evidence="1">
    <location>
        <begin position="261"/>
        <end position="360"/>
    </location>
</feature>
<protein>
    <submittedName>
        <fullName evidence="3">AAA family ATPase</fullName>
    </submittedName>
</protein>
<name>A0ABV1ATY4_9FIRM</name>
<dbReference type="Pfam" id="PF13304">
    <property type="entry name" value="AAA_21"/>
    <property type="match status" value="1"/>
</dbReference>
<evidence type="ECO:0000313" key="3">
    <source>
        <dbReference type="EMBL" id="MEQ2361644.1"/>
    </source>
</evidence>
<keyword evidence="4" id="KW-1185">Reference proteome</keyword>
<evidence type="ECO:0000259" key="2">
    <source>
        <dbReference type="Pfam" id="PF13476"/>
    </source>
</evidence>
<dbReference type="InterPro" id="IPR003959">
    <property type="entry name" value="ATPase_AAA_core"/>
</dbReference>
<dbReference type="InterPro" id="IPR038729">
    <property type="entry name" value="Rad50/SbcC_AAA"/>
</dbReference>
<dbReference type="InterPro" id="IPR027417">
    <property type="entry name" value="P-loop_NTPase"/>
</dbReference>
<feature type="domain" description="Rad50/SbcC-type AAA" evidence="2">
    <location>
        <begin position="32"/>
        <end position="213"/>
    </location>
</feature>
<dbReference type="PANTHER" id="PTHR43581">
    <property type="entry name" value="ATP/GTP PHOSPHATASE"/>
    <property type="match status" value="1"/>
</dbReference>
<dbReference type="PANTHER" id="PTHR43581:SF4">
    <property type="entry name" value="ATP_GTP PHOSPHATASE"/>
    <property type="match status" value="1"/>
</dbReference>
<reference evidence="3 4" key="1">
    <citation type="submission" date="2024-03" db="EMBL/GenBank/DDBJ databases">
        <title>Human intestinal bacterial collection.</title>
        <authorList>
            <person name="Pauvert C."/>
            <person name="Hitch T.C.A."/>
            <person name="Clavel T."/>
        </authorList>
    </citation>
    <scope>NUCLEOTIDE SEQUENCE [LARGE SCALE GENOMIC DNA]</scope>
    <source>
        <strain evidence="3 4">CLA-AA-H175</strain>
    </source>
</reference>
<dbReference type="Gene3D" id="3.40.50.300">
    <property type="entry name" value="P-loop containing nucleotide triphosphate hydrolases"/>
    <property type="match status" value="1"/>
</dbReference>
<organism evidence="3 4">
    <name type="scientific">Faecalibacterium tardum</name>
    <dbReference type="NCBI Taxonomy" id="3133156"/>
    <lineage>
        <taxon>Bacteria</taxon>
        <taxon>Bacillati</taxon>
        <taxon>Bacillota</taxon>
        <taxon>Clostridia</taxon>
        <taxon>Eubacteriales</taxon>
        <taxon>Oscillospiraceae</taxon>
        <taxon>Faecalibacterium</taxon>
    </lineage>
</organism>
<accession>A0ABV1ATY4</accession>
<dbReference type="SUPFAM" id="SSF52540">
    <property type="entry name" value="P-loop containing nucleoside triphosphate hydrolases"/>
    <property type="match status" value="1"/>
</dbReference>
<dbReference type="Proteomes" id="UP001457197">
    <property type="component" value="Unassembled WGS sequence"/>
</dbReference>
<evidence type="ECO:0000313" key="4">
    <source>
        <dbReference type="Proteomes" id="UP001457197"/>
    </source>
</evidence>